<dbReference type="Pfam" id="PF01596">
    <property type="entry name" value="Methyltransf_3"/>
    <property type="match status" value="1"/>
</dbReference>
<evidence type="ECO:0000256" key="3">
    <source>
        <dbReference type="ARBA" id="ARBA00022691"/>
    </source>
</evidence>
<name>A0A0C2JJ13_9ACTN</name>
<keyword evidence="2 4" id="KW-0808">Transferase</keyword>
<reference evidence="5" key="1">
    <citation type="journal article" date="2015" name="Chem. Biol.">
        <title>Structure, bioactivity, and resistance mechanism of streptomonomicin, an unusual lasso Peptide from an understudied halophilic actinomycete.</title>
        <authorList>
            <person name="Metelev M."/>
            <person name="Tietz J.I."/>
            <person name="Melby J.O."/>
            <person name="Blair P.M."/>
            <person name="Zhu L."/>
            <person name="Livnat I."/>
            <person name="Severinov K."/>
            <person name="Mitchell D.A."/>
        </authorList>
    </citation>
    <scope>NUCLEOTIDE SEQUENCE [LARGE SCALE GENOMIC DNA]</scope>
    <source>
        <strain evidence="5">YIM 90003</strain>
    </source>
</reference>
<dbReference type="CDD" id="cd02440">
    <property type="entry name" value="AdoMet_MTases"/>
    <property type="match status" value="1"/>
</dbReference>
<dbReference type="InterPro" id="IPR029063">
    <property type="entry name" value="SAM-dependent_MTases_sf"/>
</dbReference>
<evidence type="ECO:0000313" key="5">
    <source>
        <dbReference type="Proteomes" id="UP000031675"/>
    </source>
</evidence>
<keyword evidence="1 4" id="KW-0489">Methyltransferase</keyword>
<dbReference type="PANTHER" id="PTHR10509">
    <property type="entry name" value="O-METHYLTRANSFERASE-RELATED"/>
    <property type="match status" value="1"/>
</dbReference>
<sequence length="220" mass="24217">MTRASESLPPELHDYLVAHGAPVDPVLADLAAETARLYPDLTTMQIGPEQGTFMTLLARIGGARDVVEVGTFTGYSAICMARGIPEDGTLLALDVSEEWTALARRYWERAGIAHKVRLRLGPALDTLRELPEDRRFDLAFIDADKEGYIGYWEELVPRMRPGGVLLVDNTLSHGRVVDPAETSAPVQGIRDFNDHALADERVELVLLPVGDGLTMARKRD</sequence>
<dbReference type="EMBL" id="JROO01000046">
    <property type="protein sequence ID" value="KIH96897.1"/>
    <property type="molecule type" value="Genomic_DNA"/>
</dbReference>
<dbReference type="RefSeq" id="WP_040276379.1">
    <property type="nucleotide sequence ID" value="NZ_JROO01000046.1"/>
</dbReference>
<dbReference type="GO" id="GO:0008171">
    <property type="term" value="F:O-methyltransferase activity"/>
    <property type="evidence" value="ECO:0007669"/>
    <property type="project" value="InterPro"/>
</dbReference>
<dbReference type="PANTHER" id="PTHR10509:SF14">
    <property type="entry name" value="CAFFEOYL-COA O-METHYLTRANSFERASE 3-RELATED"/>
    <property type="match status" value="1"/>
</dbReference>
<dbReference type="OrthoDB" id="9799672at2"/>
<dbReference type="Proteomes" id="UP000031675">
    <property type="component" value="Unassembled WGS sequence"/>
</dbReference>
<dbReference type="GO" id="GO:0032259">
    <property type="term" value="P:methylation"/>
    <property type="evidence" value="ECO:0007669"/>
    <property type="project" value="UniProtKB-KW"/>
</dbReference>
<dbReference type="SUPFAM" id="SSF53335">
    <property type="entry name" value="S-adenosyl-L-methionine-dependent methyltransferases"/>
    <property type="match status" value="1"/>
</dbReference>
<organism evidence="4 5">
    <name type="scientific">Streptomonospora alba</name>
    <dbReference type="NCBI Taxonomy" id="183763"/>
    <lineage>
        <taxon>Bacteria</taxon>
        <taxon>Bacillati</taxon>
        <taxon>Actinomycetota</taxon>
        <taxon>Actinomycetes</taxon>
        <taxon>Streptosporangiales</taxon>
        <taxon>Nocardiopsidaceae</taxon>
        <taxon>Streptomonospora</taxon>
    </lineage>
</organism>
<dbReference type="STRING" id="183763.LP52_22395"/>
<evidence type="ECO:0000256" key="2">
    <source>
        <dbReference type="ARBA" id="ARBA00022679"/>
    </source>
</evidence>
<evidence type="ECO:0000313" key="4">
    <source>
        <dbReference type="EMBL" id="KIH96897.1"/>
    </source>
</evidence>
<proteinExistence type="predicted"/>
<gene>
    <name evidence="4" type="ORF">LP52_22395</name>
</gene>
<dbReference type="InterPro" id="IPR050362">
    <property type="entry name" value="Cation-dep_OMT"/>
</dbReference>
<accession>A0A0C2JJ13</accession>
<dbReference type="AlphaFoldDB" id="A0A0C2JJ13"/>
<evidence type="ECO:0000256" key="1">
    <source>
        <dbReference type="ARBA" id="ARBA00022603"/>
    </source>
</evidence>
<keyword evidence="5" id="KW-1185">Reference proteome</keyword>
<protein>
    <submittedName>
        <fullName evidence="4">SAM-dependent methyltransferase</fullName>
    </submittedName>
</protein>
<comment type="caution">
    <text evidence="4">The sequence shown here is derived from an EMBL/GenBank/DDBJ whole genome shotgun (WGS) entry which is preliminary data.</text>
</comment>
<dbReference type="Gene3D" id="3.40.50.150">
    <property type="entry name" value="Vaccinia Virus protein VP39"/>
    <property type="match status" value="1"/>
</dbReference>
<dbReference type="InterPro" id="IPR002935">
    <property type="entry name" value="SAM_O-MeTrfase"/>
</dbReference>
<dbReference type="GO" id="GO:0008757">
    <property type="term" value="F:S-adenosylmethionine-dependent methyltransferase activity"/>
    <property type="evidence" value="ECO:0007669"/>
    <property type="project" value="TreeGrafter"/>
</dbReference>
<dbReference type="PROSITE" id="PS51682">
    <property type="entry name" value="SAM_OMT_I"/>
    <property type="match status" value="1"/>
</dbReference>
<keyword evidence="3" id="KW-0949">S-adenosyl-L-methionine</keyword>